<accession>A0A9P5MQN6</accession>
<comment type="caution">
    <text evidence="2">The sequence shown here is derived from an EMBL/GenBank/DDBJ whole genome shotgun (WGS) entry which is preliminary data.</text>
</comment>
<name>A0A9P5MQN6_9AGAM</name>
<dbReference type="Pfam" id="PF14559">
    <property type="entry name" value="TPR_19"/>
    <property type="match status" value="1"/>
</dbReference>
<protein>
    <submittedName>
        <fullName evidence="2">Uncharacterized protein</fullName>
    </submittedName>
</protein>
<dbReference type="InterPro" id="IPR011990">
    <property type="entry name" value="TPR-like_helical_dom_sf"/>
</dbReference>
<feature type="region of interest" description="Disordered" evidence="1">
    <location>
        <begin position="1"/>
        <end position="87"/>
    </location>
</feature>
<dbReference type="EMBL" id="WHVB01000016">
    <property type="protein sequence ID" value="KAF8475133.1"/>
    <property type="molecule type" value="Genomic_DNA"/>
</dbReference>
<dbReference type="SUPFAM" id="SSF48452">
    <property type="entry name" value="TPR-like"/>
    <property type="match status" value="1"/>
</dbReference>
<dbReference type="Proteomes" id="UP000759537">
    <property type="component" value="Unassembled WGS sequence"/>
</dbReference>
<dbReference type="Gene3D" id="1.25.40.10">
    <property type="entry name" value="Tetratricopeptide repeat domain"/>
    <property type="match status" value="2"/>
</dbReference>
<evidence type="ECO:0000313" key="3">
    <source>
        <dbReference type="Proteomes" id="UP000759537"/>
    </source>
</evidence>
<proteinExistence type="predicted"/>
<reference evidence="2" key="2">
    <citation type="journal article" date="2020" name="Nat. Commun.">
        <title>Large-scale genome sequencing of mycorrhizal fungi provides insights into the early evolution of symbiotic traits.</title>
        <authorList>
            <person name="Miyauchi S."/>
            <person name="Kiss E."/>
            <person name="Kuo A."/>
            <person name="Drula E."/>
            <person name="Kohler A."/>
            <person name="Sanchez-Garcia M."/>
            <person name="Morin E."/>
            <person name="Andreopoulos B."/>
            <person name="Barry K.W."/>
            <person name="Bonito G."/>
            <person name="Buee M."/>
            <person name="Carver A."/>
            <person name="Chen C."/>
            <person name="Cichocki N."/>
            <person name="Clum A."/>
            <person name="Culley D."/>
            <person name="Crous P.W."/>
            <person name="Fauchery L."/>
            <person name="Girlanda M."/>
            <person name="Hayes R.D."/>
            <person name="Keri Z."/>
            <person name="LaButti K."/>
            <person name="Lipzen A."/>
            <person name="Lombard V."/>
            <person name="Magnuson J."/>
            <person name="Maillard F."/>
            <person name="Murat C."/>
            <person name="Nolan M."/>
            <person name="Ohm R.A."/>
            <person name="Pangilinan J."/>
            <person name="Pereira M.F."/>
            <person name="Perotto S."/>
            <person name="Peter M."/>
            <person name="Pfister S."/>
            <person name="Riley R."/>
            <person name="Sitrit Y."/>
            <person name="Stielow J.B."/>
            <person name="Szollosi G."/>
            <person name="Zifcakova L."/>
            <person name="Stursova M."/>
            <person name="Spatafora J.W."/>
            <person name="Tedersoo L."/>
            <person name="Vaario L.M."/>
            <person name="Yamada A."/>
            <person name="Yan M."/>
            <person name="Wang P."/>
            <person name="Xu J."/>
            <person name="Bruns T."/>
            <person name="Baldrian P."/>
            <person name="Vilgalys R."/>
            <person name="Dunand C."/>
            <person name="Henrissat B."/>
            <person name="Grigoriev I.V."/>
            <person name="Hibbett D."/>
            <person name="Nagy L.G."/>
            <person name="Martin F.M."/>
        </authorList>
    </citation>
    <scope>NUCLEOTIDE SEQUENCE</scope>
    <source>
        <strain evidence="2">Prilba</strain>
    </source>
</reference>
<dbReference type="PANTHER" id="PTHR21581:SF6">
    <property type="entry name" value="TRAFFICKING PROTEIN PARTICLE COMPLEX SUBUNIT 12"/>
    <property type="match status" value="1"/>
</dbReference>
<evidence type="ECO:0000313" key="2">
    <source>
        <dbReference type="EMBL" id="KAF8475133.1"/>
    </source>
</evidence>
<dbReference type="OrthoDB" id="428342at2759"/>
<dbReference type="AlphaFoldDB" id="A0A9P5MQN6"/>
<evidence type="ECO:0000256" key="1">
    <source>
        <dbReference type="SAM" id="MobiDB-lite"/>
    </source>
</evidence>
<feature type="compositionally biased region" description="Pro residues" evidence="1">
    <location>
        <begin position="74"/>
        <end position="85"/>
    </location>
</feature>
<dbReference type="PANTHER" id="PTHR21581">
    <property type="entry name" value="D-ALANYL-D-ALANINE CARBOXYPEPTIDASE"/>
    <property type="match status" value="1"/>
</dbReference>
<organism evidence="2 3">
    <name type="scientific">Russula ochroleuca</name>
    <dbReference type="NCBI Taxonomy" id="152965"/>
    <lineage>
        <taxon>Eukaryota</taxon>
        <taxon>Fungi</taxon>
        <taxon>Dikarya</taxon>
        <taxon>Basidiomycota</taxon>
        <taxon>Agaricomycotina</taxon>
        <taxon>Agaricomycetes</taxon>
        <taxon>Russulales</taxon>
        <taxon>Russulaceae</taxon>
        <taxon>Russula</taxon>
    </lineage>
</organism>
<sequence>MEMEVPEPFVSPPSPQRLSDDGEETPNPFLVDDPEDPLSDRGSPSPAPVPSLDPGSLLPESSPSESVALSPAPSELPLPPEPVVPPAVDKPVPALPVVSDTESEQEAPAVHVPQLVMPTMFLPIPNTDPLSTLLTKYISNPERRPQRDLTGEWTKTDFHTLVLTNSWRALARMARDRIVQADPEDLSLVLNLWSLRLSSLARLRLFNQASAEATNLFNALATIAPPSAHTHVLEHVLPFELDVIHARVKYWAGDAHGYTDALGVLLRRCRRRARGARVDADHQMWVERAARVGLIAASQFIEIKDFTAATALLEPLATQQHQESSSSSTSTNTNSELRSALGRVYLQAGQLDQAEAHFAAIAADANAPETTKALNAAFLASARGDWEAAGTLLYGLVEQDDANYAAVNNLAVALLGQGKLKEGIEVLEAALETSPSTLAMAEPFLFNLSTLYELRSSIAADKKRELLIEVSKWSGDGLRTTCLKMPS</sequence>
<feature type="compositionally biased region" description="Low complexity" evidence="1">
    <location>
        <begin position="52"/>
        <end position="73"/>
    </location>
</feature>
<keyword evidence="3" id="KW-1185">Reference proteome</keyword>
<dbReference type="GO" id="GO:0005794">
    <property type="term" value="C:Golgi apparatus"/>
    <property type="evidence" value="ECO:0007669"/>
    <property type="project" value="TreeGrafter"/>
</dbReference>
<reference evidence="2" key="1">
    <citation type="submission" date="2019-10" db="EMBL/GenBank/DDBJ databases">
        <authorList>
            <consortium name="DOE Joint Genome Institute"/>
            <person name="Kuo A."/>
            <person name="Miyauchi S."/>
            <person name="Kiss E."/>
            <person name="Drula E."/>
            <person name="Kohler A."/>
            <person name="Sanchez-Garcia M."/>
            <person name="Andreopoulos B."/>
            <person name="Barry K.W."/>
            <person name="Bonito G."/>
            <person name="Buee M."/>
            <person name="Carver A."/>
            <person name="Chen C."/>
            <person name="Cichocki N."/>
            <person name="Clum A."/>
            <person name="Culley D."/>
            <person name="Crous P.W."/>
            <person name="Fauchery L."/>
            <person name="Girlanda M."/>
            <person name="Hayes R."/>
            <person name="Keri Z."/>
            <person name="LaButti K."/>
            <person name="Lipzen A."/>
            <person name="Lombard V."/>
            <person name="Magnuson J."/>
            <person name="Maillard F."/>
            <person name="Morin E."/>
            <person name="Murat C."/>
            <person name="Nolan M."/>
            <person name="Ohm R."/>
            <person name="Pangilinan J."/>
            <person name="Pereira M."/>
            <person name="Perotto S."/>
            <person name="Peter M."/>
            <person name="Riley R."/>
            <person name="Sitrit Y."/>
            <person name="Stielow B."/>
            <person name="Szollosi G."/>
            <person name="Zifcakova L."/>
            <person name="Stursova M."/>
            <person name="Spatafora J.W."/>
            <person name="Tedersoo L."/>
            <person name="Vaario L.-M."/>
            <person name="Yamada A."/>
            <person name="Yan M."/>
            <person name="Wang P."/>
            <person name="Xu J."/>
            <person name="Bruns T."/>
            <person name="Baldrian P."/>
            <person name="Vilgalys R."/>
            <person name="Henrissat B."/>
            <person name="Grigoriev I.V."/>
            <person name="Hibbett D."/>
            <person name="Nagy L.G."/>
            <person name="Martin F.M."/>
        </authorList>
    </citation>
    <scope>NUCLEOTIDE SEQUENCE</scope>
    <source>
        <strain evidence="2">Prilba</strain>
    </source>
</reference>
<gene>
    <name evidence="2" type="ORF">DFH94DRAFT_672641</name>
</gene>
<dbReference type="GO" id="GO:0030008">
    <property type="term" value="C:TRAPP complex"/>
    <property type="evidence" value="ECO:0007669"/>
    <property type="project" value="TreeGrafter"/>
</dbReference>